<accession>A0AAD1WYY9</accession>
<evidence type="ECO:0000256" key="19">
    <source>
        <dbReference type="ARBA" id="ARBA00023034"/>
    </source>
</evidence>
<keyword evidence="24" id="KW-0539">Nucleus</keyword>
<evidence type="ECO:0000256" key="4">
    <source>
        <dbReference type="ARBA" id="ARBA00004496"/>
    </source>
</evidence>
<dbReference type="InterPro" id="IPR041267">
    <property type="entry name" value="NLRP_HD2"/>
</dbReference>
<keyword evidence="25" id="KW-0449">Lipoprotein</keyword>
<dbReference type="PANTHER" id="PTHR45690">
    <property type="entry name" value="NACHT, LRR AND PYD DOMAINS-CONTAINING PROTEIN 12"/>
    <property type="match status" value="1"/>
</dbReference>
<keyword evidence="12" id="KW-0547">Nucleotide-binding</keyword>
<evidence type="ECO:0000256" key="2">
    <source>
        <dbReference type="ARBA" id="ARBA00004240"/>
    </source>
</evidence>
<keyword evidence="19" id="KW-0333">Golgi apparatus</keyword>
<dbReference type="SUPFAM" id="SSF47986">
    <property type="entry name" value="DEATH domain"/>
    <property type="match status" value="1"/>
</dbReference>
<dbReference type="Gene3D" id="3.40.50.300">
    <property type="entry name" value="P-loop containing nucleotide triphosphate hydrolases"/>
    <property type="match status" value="1"/>
</dbReference>
<feature type="domain" description="Pyrin" evidence="26">
    <location>
        <begin position="5"/>
        <end position="98"/>
    </location>
</feature>
<keyword evidence="14" id="KW-0256">Endoplasmic reticulum</keyword>
<proteinExistence type="predicted"/>
<evidence type="ECO:0000259" key="26">
    <source>
        <dbReference type="PROSITE" id="PS50824"/>
    </source>
</evidence>
<evidence type="ECO:0000256" key="23">
    <source>
        <dbReference type="ARBA" id="ARBA00023198"/>
    </source>
</evidence>
<dbReference type="Pfam" id="PF17776">
    <property type="entry name" value="NLRC4_HD2"/>
    <property type="match status" value="1"/>
</dbReference>
<keyword evidence="15" id="KW-0067">ATP-binding</keyword>
<evidence type="ECO:0000256" key="24">
    <source>
        <dbReference type="ARBA" id="ARBA00023242"/>
    </source>
</evidence>
<evidence type="ECO:0000256" key="25">
    <source>
        <dbReference type="ARBA" id="ARBA00023288"/>
    </source>
</evidence>
<evidence type="ECO:0000259" key="27">
    <source>
        <dbReference type="PROSITE" id="PS50837"/>
    </source>
</evidence>
<reference evidence="28" key="1">
    <citation type="submission" date="2022-03" db="EMBL/GenBank/DDBJ databases">
        <authorList>
            <person name="Alioto T."/>
            <person name="Alioto T."/>
            <person name="Gomez Garrido J."/>
        </authorList>
    </citation>
    <scope>NUCLEOTIDE SEQUENCE</scope>
</reference>
<keyword evidence="23" id="KW-0395">Inflammatory response</keyword>
<dbReference type="InterPro" id="IPR050637">
    <property type="entry name" value="NLRP_innate_immun_reg"/>
</dbReference>
<dbReference type="GO" id="GO:0045087">
    <property type="term" value="P:innate immune response"/>
    <property type="evidence" value="ECO:0007669"/>
    <property type="project" value="UniProtKB-KW"/>
</dbReference>
<evidence type="ECO:0000256" key="14">
    <source>
        <dbReference type="ARBA" id="ARBA00022824"/>
    </source>
</evidence>
<evidence type="ECO:0000256" key="13">
    <source>
        <dbReference type="ARBA" id="ARBA00022801"/>
    </source>
</evidence>
<dbReference type="PROSITE" id="PS50837">
    <property type="entry name" value="NACHT"/>
    <property type="match status" value="1"/>
</dbReference>
<evidence type="ECO:0000256" key="6">
    <source>
        <dbReference type="ARBA" id="ARBA00004613"/>
    </source>
</evidence>
<dbReference type="GO" id="GO:0005524">
    <property type="term" value="F:ATP binding"/>
    <property type="evidence" value="ECO:0007669"/>
    <property type="project" value="UniProtKB-KW"/>
</dbReference>
<dbReference type="SMART" id="SM01289">
    <property type="entry name" value="PYRIN"/>
    <property type="match status" value="1"/>
</dbReference>
<evidence type="ECO:0000313" key="29">
    <source>
        <dbReference type="Proteomes" id="UP001295444"/>
    </source>
</evidence>
<dbReference type="GO" id="GO:0061702">
    <property type="term" value="C:canonical inflammasome complex"/>
    <property type="evidence" value="ECO:0007669"/>
    <property type="project" value="UniProtKB-SubCell"/>
</dbReference>
<keyword evidence="17" id="KW-0391">Immunity</keyword>
<dbReference type="InterPro" id="IPR007111">
    <property type="entry name" value="NACHT_NTPase"/>
</dbReference>
<evidence type="ECO:0000256" key="15">
    <source>
        <dbReference type="ARBA" id="ARBA00022840"/>
    </source>
</evidence>
<dbReference type="GO" id="GO:0005783">
    <property type="term" value="C:endoplasmic reticulum"/>
    <property type="evidence" value="ECO:0007669"/>
    <property type="project" value="UniProtKB-SubCell"/>
</dbReference>
<keyword evidence="8" id="KW-0964">Secreted</keyword>
<keyword evidence="29" id="KW-1185">Reference proteome</keyword>
<feature type="non-terminal residue" evidence="28">
    <location>
        <position position="693"/>
    </location>
</feature>
<feature type="domain" description="NACHT" evidence="27">
    <location>
        <begin position="203"/>
        <end position="409"/>
    </location>
</feature>
<dbReference type="Gene3D" id="1.10.533.10">
    <property type="entry name" value="Death Domain, Fas"/>
    <property type="match status" value="1"/>
</dbReference>
<organism evidence="28 29">
    <name type="scientific">Pelobates cultripes</name>
    <name type="common">Western spadefoot toad</name>
    <dbReference type="NCBI Taxonomy" id="61616"/>
    <lineage>
        <taxon>Eukaryota</taxon>
        <taxon>Metazoa</taxon>
        <taxon>Chordata</taxon>
        <taxon>Craniata</taxon>
        <taxon>Vertebrata</taxon>
        <taxon>Euteleostomi</taxon>
        <taxon>Amphibia</taxon>
        <taxon>Batrachia</taxon>
        <taxon>Anura</taxon>
        <taxon>Pelobatoidea</taxon>
        <taxon>Pelobatidae</taxon>
        <taxon>Pelobates</taxon>
    </lineage>
</organism>
<dbReference type="GO" id="GO:0005576">
    <property type="term" value="C:extracellular region"/>
    <property type="evidence" value="ECO:0007669"/>
    <property type="project" value="UniProtKB-SubCell"/>
</dbReference>
<dbReference type="EMBL" id="CAKOES020000202">
    <property type="protein sequence ID" value="CAH2330069.1"/>
    <property type="molecule type" value="Genomic_DNA"/>
</dbReference>
<evidence type="ECO:0000256" key="3">
    <source>
        <dbReference type="ARBA" id="ARBA00004308"/>
    </source>
</evidence>
<keyword evidence="16" id="KW-0832">Ubl conjugation</keyword>
<keyword evidence="10" id="KW-0399">Innate immunity</keyword>
<evidence type="ECO:0000256" key="10">
    <source>
        <dbReference type="ARBA" id="ARBA00022588"/>
    </source>
</evidence>
<keyword evidence="21" id="KW-0564">Palmitate</keyword>
<dbReference type="GO" id="GO:0016787">
    <property type="term" value="F:hydrolase activity"/>
    <property type="evidence" value="ECO:0007669"/>
    <property type="project" value="UniProtKB-KW"/>
</dbReference>
<comment type="subcellular location">
    <subcellularLocation>
        <location evidence="4">Cytoplasm</location>
    </subcellularLocation>
    <subcellularLocation>
        <location evidence="3">Endomembrane system</location>
    </subcellularLocation>
    <subcellularLocation>
        <location evidence="2">Endoplasmic reticulum</location>
    </subcellularLocation>
    <subcellularLocation>
        <location evidence="5">Golgi apparatus</location>
    </subcellularLocation>
    <subcellularLocation>
        <location evidence="1">Nucleus</location>
    </subcellularLocation>
    <subcellularLocation>
        <location evidence="6">Secreted</location>
    </subcellularLocation>
</comment>
<evidence type="ECO:0000256" key="12">
    <source>
        <dbReference type="ARBA" id="ARBA00022741"/>
    </source>
</evidence>
<evidence type="ECO:0000256" key="18">
    <source>
        <dbReference type="ARBA" id="ARBA00023015"/>
    </source>
</evidence>
<dbReference type="CDD" id="cd08321">
    <property type="entry name" value="Pyrin_ASC-like"/>
    <property type="match status" value="1"/>
</dbReference>
<keyword evidence="22" id="KW-0804">Transcription</keyword>
<keyword evidence="18" id="KW-0805">Transcription regulation</keyword>
<sequence>INHDLDGGRSWTAGDLLVYCLEDLGKYDFKRFKDKLSDFVYREITSIPRGILEKADFISTKNRLMDTYGEEALDVTIKVLQLIGLMGPAQKLQEGIENLCLTRTGFTTKRLEVFRVRYMNCVRRKFQHIQDTNARLGDAVAFKKRFTRLLMIQEHRTEEEREHELTFTGRMHLRIMANRSSDEYSPTSILSLFDPDDDELIPEIVVIQGPAGIGKTMTAQKIMLDWACGNLYQNMFNFVFYMSCREINNINNQISIAGLIYKLCQLKCPPNLMKAVFEDSDKILIIVDGFDELRCKLRNDMEMCDDPFQETSKEILIKSLFEKQILEDASLIITTRPFALDRLREYVSFPRYVELLGFTERDREDYFHKFFQNKELAEAALNIIKENGTLFTMCVVPITCWIICTVMKQQLERGIYAVYAKTSTSVYMLYVKHLLKVHGRNSNFSLITWVRKLCALANNGIWEQKILFDEEDIMEQGLVISDIESLFLNENIFQRDIDTCTCYSFVHLSVQEFFAALHYVIKEDTESKDSSENHQIHEASVETENNHDLDELKLQRNFQNLLKQSKQHQHLLLTVRFLYGLSSETETHTLQQMFGFSMSSEMRSILEEWLQKEFPFNDHENLHCLYETQDEYFVNRVMSRYIQLEIGSDFNMQALSYSLMNSSKNHHICFFEIFFGPKSQQTLTNLLHKCFEL</sequence>
<dbReference type="InterPro" id="IPR011029">
    <property type="entry name" value="DEATH-like_dom_sf"/>
</dbReference>
<keyword evidence="7" id="KW-0963">Cytoplasm</keyword>
<evidence type="ECO:0000256" key="11">
    <source>
        <dbReference type="ARBA" id="ARBA00022737"/>
    </source>
</evidence>
<dbReference type="InterPro" id="IPR041075">
    <property type="entry name" value="NOD1/2_WH"/>
</dbReference>
<dbReference type="PROSITE" id="PS50824">
    <property type="entry name" value="DAPIN"/>
    <property type="match status" value="1"/>
</dbReference>
<evidence type="ECO:0000256" key="8">
    <source>
        <dbReference type="ARBA" id="ARBA00022525"/>
    </source>
</evidence>
<dbReference type="Pfam" id="PF05729">
    <property type="entry name" value="NACHT"/>
    <property type="match status" value="1"/>
</dbReference>
<dbReference type="InterPro" id="IPR027417">
    <property type="entry name" value="P-loop_NTPase"/>
</dbReference>
<dbReference type="Pfam" id="PF17779">
    <property type="entry name" value="WHD_NOD2"/>
    <property type="match status" value="1"/>
</dbReference>
<dbReference type="InterPro" id="IPR029495">
    <property type="entry name" value="NACHT-assoc"/>
</dbReference>
<evidence type="ECO:0000256" key="20">
    <source>
        <dbReference type="ARBA" id="ARBA00023136"/>
    </source>
</evidence>
<evidence type="ECO:0000256" key="22">
    <source>
        <dbReference type="ARBA" id="ARBA00023163"/>
    </source>
</evidence>
<dbReference type="SMART" id="SM01288">
    <property type="entry name" value="FISNA"/>
    <property type="match status" value="1"/>
</dbReference>
<name>A0AAD1WYY9_PELCU</name>
<keyword evidence="20" id="KW-0472">Membrane</keyword>
<evidence type="ECO:0000256" key="7">
    <source>
        <dbReference type="ARBA" id="ARBA00022490"/>
    </source>
</evidence>
<gene>
    <name evidence="28" type="ORF">PECUL_23A039413</name>
</gene>
<evidence type="ECO:0000256" key="17">
    <source>
        <dbReference type="ARBA" id="ARBA00022859"/>
    </source>
</evidence>
<keyword evidence="11" id="KW-0677">Repeat</keyword>
<evidence type="ECO:0000256" key="1">
    <source>
        <dbReference type="ARBA" id="ARBA00004123"/>
    </source>
</evidence>
<evidence type="ECO:0000256" key="9">
    <source>
        <dbReference type="ARBA" id="ARBA00022553"/>
    </source>
</evidence>
<evidence type="ECO:0000256" key="21">
    <source>
        <dbReference type="ARBA" id="ARBA00023139"/>
    </source>
</evidence>
<dbReference type="InterPro" id="IPR004020">
    <property type="entry name" value="DAPIN"/>
</dbReference>
<evidence type="ECO:0000313" key="28">
    <source>
        <dbReference type="EMBL" id="CAH2330069.1"/>
    </source>
</evidence>
<dbReference type="SUPFAM" id="SSF52540">
    <property type="entry name" value="P-loop containing nucleoside triphosphate hydrolases"/>
    <property type="match status" value="1"/>
</dbReference>
<keyword evidence="13" id="KW-0378">Hydrolase</keyword>
<dbReference type="GO" id="GO:0005634">
    <property type="term" value="C:nucleus"/>
    <property type="evidence" value="ECO:0007669"/>
    <property type="project" value="UniProtKB-SubCell"/>
</dbReference>
<dbReference type="GO" id="GO:0006954">
    <property type="term" value="P:inflammatory response"/>
    <property type="evidence" value="ECO:0007669"/>
    <property type="project" value="UniProtKB-KW"/>
</dbReference>
<comment type="caution">
    <text evidence="28">The sequence shown here is derived from an EMBL/GenBank/DDBJ whole genome shotgun (WGS) entry which is preliminary data.</text>
</comment>
<dbReference type="Pfam" id="PF02758">
    <property type="entry name" value="PYRIN"/>
    <property type="match status" value="1"/>
</dbReference>
<dbReference type="PANTHER" id="PTHR45690:SF19">
    <property type="entry name" value="NACHT, LRR AND PYD DOMAINS-CONTAINING PROTEIN 3"/>
    <property type="match status" value="1"/>
</dbReference>
<dbReference type="Proteomes" id="UP001295444">
    <property type="component" value="Unassembled WGS sequence"/>
</dbReference>
<dbReference type="AlphaFoldDB" id="A0AAD1WYY9"/>
<protein>
    <submittedName>
        <fullName evidence="28">Uncharacterized protein</fullName>
    </submittedName>
</protein>
<feature type="non-terminal residue" evidence="28">
    <location>
        <position position="1"/>
    </location>
</feature>
<keyword evidence="9" id="KW-0597">Phosphoprotein</keyword>
<evidence type="ECO:0000256" key="5">
    <source>
        <dbReference type="ARBA" id="ARBA00004555"/>
    </source>
</evidence>
<evidence type="ECO:0000256" key="16">
    <source>
        <dbReference type="ARBA" id="ARBA00022843"/>
    </source>
</evidence>
<dbReference type="Pfam" id="PF14484">
    <property type="entry name" value="FISNA"/>
    <property type="match status" value="1"/>
</dbReference>